<accession>A0ABS2CRQ8</accession>
<evidence type="ECO:0000313" key="4">
    <source>
        <dbReference type="Proteomes" id="UP001430172"/>
    </source>
</evidence>
<name>A0ABS2CRQ8_9MICO</name>
<reference evidence="3" key="1">
    <citation type="submission" date="2021-02" db="EMBL/GenBank/DDBJ databases">
        <title>Phycicoccus sp. MQZ13P-5T, whole genome shotgun sequence.</title>
        <authorList>
            <person name="Tuo L."/>
        </authorList>
    </citation>
    <scope>NUCLEOTIDE SEQUENCE</scope>
    <source>
        <strain evidence="3">MQZ13P-5</strain>
    </source>
</reference>
<dbReference type="RefSeq" id="WP_204133024.1">
    <property type="nucleotide sequence ID" value="NZ_JAFDVD010000027.1"/>
</dbReference>
<keyword evidence="4" id="KW-1185">Reference proteome</keyword>
<evidence type="ECO:0000256" key="2">
    <source>
        <dbReference type="SAM" id="Phobius"/>
    </source>
</evidence>
<gene>
    <name evidence="3" type="ORF">JQN70_19350</name>
</gene>
<keyword evidence="2" id="KW-0472">Membrane</keyword>
<evidence type="ECO:0000256" key="1">
    <source>
        <dbReference type="SAM" id="MobiDB-lite"/>
    </source>
</evidence>
<evidence type="ECO:0008006" key="5">
    <source>
        <dbReference type="Google" id="ProtNLM"/>
    </source>
</evidence>
<protein>
    <recommendedName>
        <fullName evidence="5">DUF3592 domain-containing protein</fullName>
    </recommendedName>
</protein>
<organism evidence="3 4">
    <name type="scientific">Phycicoccus sonneratiae</name>
    <dbReference type="NCBI Taxonomy" id="2807628"/>
    <lineage>
        <taxon>Bacteria</taxon>
        <taxon>Bacillati</taxon>
        <taxon>Actinomycetota</taxon>
        <taxon>Actinomycetes</taxon>
        <taxon>Micrococcales</taxon>
        <taxon>Intrasporangiaceae</taxon>
        <taxon>Phycicoccus</taxon>
    </lineage>
</organism>
<feature type="transmembrane region" description="Helical" evidence="2">
    <location>
        <begin position="237"/>
        <end position="259"/>
    </location>
</feature>
<feature type="transmembrane region" description="Helical" evidence="2">
    <location>
        <begin position="198"/>
        <end position="217"/>
    </location>
</feature>
<evidence type="ECO:0000313" key="3">
    <source>
        <dbReference type="EMBL" id="MBM6402556.1"/>
    </source>
</evidence>
<dbReference type="EMBL" id="JAFDVD010000027">
    <property type="protein sequence ID" value="MBM6402556.1"/>
    <property type="molecule type" value="Genomic_DNA"/>
</dbReference>
<keyword evidence="2" id="KW-1133">Transmembrane helix</keyword>
<comment type="caution">
    <text evidence="3">The sequence shown here is derived from an EMBL/GenBank/DDBJ whole genome shotgun (WGS) entry which is preliminary data.</text>
</comment>
<dbReference type="Proteomes" id="UP001430172">
    <property type="component" value="Unassembled WGS sequence"/>
</dbReference>
<feature type="region of interest" description="Disordered" evidence="1">
    <location>
        <begin position="1"/>
        <end position="23"/>
    </location>
</feature>
<proteinExistence type="predicted"/>
<feature type="transmembrane region" description="Helical" evidence="2">
    <location>
        <begin position="169"/>
        <end position="186"/>
    </location>
</feature>
<feature type="transmembrane region" description="Helical" evidence="2">
    <location>
        <begin position="32"/>
        <end position="51"/>
    </location>
</feature>
<sequence length="270" mass="28843">MSSTGATGTVARPPGGTTEASGRVGRLRGDRAFGAVLVALWVAWLVLTLLTQTRLVTSDRLVDDLAAGRVVAWRVVQLDTSDDGRAWSHGVEYSLTDVTDDVDAAFSEPGSPAIAYWTDGWFAPARVLDPNGLTVGPPDVRERLLAAGVPTLERLEDAPSVTADRRQNWTAWAGAPLLLLTLGSIVGGRAPTRGTRWFWFWQTWVTFGLGVLAYAMLEQLRPAPAPGTVGAPARLGGWRGLGISILGSLVVAASADLLASNTHWLWLLRP</sequence>
<keyword evidence="2" id="KW-0812">Transmembrane</keyword>